<accession>A0A1H3W627</accession>
<protein>
    <submittedName>
        <fullName evidence="1">Uncharacterized protein</fullName>
    </submittedName>
</protein>
<organism evidence="1 2">
    <name type="scientific">Arachidicoccus rhizosphaerae</name>
    <dbReference type="NCBI Taxonomy" id="551991"/>
    <lineage>
        <taxon>Bacteria</taxon>
        <taxon>Pseudomonadati</taxon>
        <taxon>Bacteroidota</taxon>
        <taxon>Chitinophagia</taxon>
        <taxon>Chitinophagales</taxon>
        <taxon>Chitinophagaceae</taxon>
        <taxon>Arachidicoccus</taxon>
    </lineage>
</organism>
<proteinExistence type="predicted"/>
<keyword evidence="2" id="KW-1185">Reference proteome</keyword>
<dbReference type="Proteomes" id="UP000199041">
    <property type="component" value="Unassembled WGS sequence"/>
</dbReference>
<evidence type="ECO:0000313" key="1">
    <source>
        <dbReference type="EMBL" id="SDZ82545.1"/>
    </source>
</evidence>
<gene>
    <name evidence="1" type="ORF">SAMN05192529_102165</name>
</gene>
<sequence length="45" mass="5359">MEYQMKKTIEYIQEILGIHATITQLAKSYLERLPIYLWNLQSISS</sequence>
<reference evidence="1 2" key="1">
    <citation type="submission" date="2016-10" db="EMBL/GenBank/DDBJ databases">
        <authorList>
            <person name="de Groot N.N."/>
        </authorList>
    </citation>
    <scope>NUCLEOTIDE SEQUENCE [LARGE SCALE GENOMIC DNA]</scope>
    <source>
        <strain evidence="1 2">Vu-144</strain>
    </source>
</reference>
<dbReference type="AlphaFoldDB" id="A0A1H3W627"/>
<name>A0A1H3W627_9BACT</name>
<evidence type="ECO:0000313" key="2">
    <source>
        <dbReference type="Proteomes" id="UP000199041"/>
    </source>
</evidence>
<dbReference type="EMBL" id="FNQY01000002">
    <property type="protein sequence ID" value="SDZ82545.1"/>
    <property type="molecule type" value="Genomic_DNA"/>
</dbReference>